<proteinExistence type="predicted"/>
<dbReference type="AlphaFoldDB" id="A0A952KG54"/>
<sequence>MFGDDSRPDPFHLATRDLLEGPEPPSAGERGIPFGLDTEARLAALTRIGAFDIVDSTVSAWSLVLDADQTAALYATFSTVSLRPDRDSVLAELRRIARDEFGGRVVRNMTTSLYIARKG</sequence>
<comment type="caution">
    <text evidence="2">The sequence shown here is derived from an EMBL/GenBank/DDBJ whole genome shotgun (WGS) entry which is preliminary data.</text>
</comment>
<evidence type="ECO:0000313" key="3">
    <source>
        <dbReference type="Proteomes" id="UP000700706"/>
    </source>
</evidence>
<dbReference type="Proteomes" id="UP000700706">
    <property type="component" value="Unassembled WGS sequence"/>
</dbReference>
<organism evidence="2 3">
    <name type="scientific">Inquilinus limosus</name>
    <dbReference type="NCBI Taxonomy" id="171674"/>
    <lineage>
        <taxon>Bacteria</taxon>
        <taxon>Pseudomonadati</taxon>
        <taxon>Pseudomonadota</taxon>
        <taxon>Alphaproteobacteria</taxon>
        <taxon>Rhodospirillales</taxon>
        <taxon>Rhodospirillaceae</taxon>
        <taxon>Inquilinus</taxon>
    </lineage>
</organism>
<name>A0A952KG54_9PROT</name>
<gene>
    <name evidence="2" type="ORF">JF625_24955</name>
</gene>
<dbReference type="EMBL" id="JAEKLZ010000398">
    <property type="protein sequence ID" value="MBW8728377.1"/>
    <property type="molecule type" value="Genomic_DNA"/>
</dbReference>
<accession>A0A952KG54</accession>
<feature type="compositionally biased region" description="Basic and acidic residues" evidence="1">
    <location>
        <begin position="1"/>
        <end position="19"/>
    </location>
</feature>
<reference evidence="2" key="1">
    <citation type="submission" date="2020-06" db="EMBL/GenBank/DDBJ databases">
        <title>Stable isotope informed genome-resolved metagenomics uncovers potential trophic interactions in rhizosphere soil.</title>
        <authorList>
            <person name="Starr E.P."/>
            <person name="Shi S."/>
            <person name="Blazewicz S.J."/>
            <person name="Koch B.J."/>
            <person name="Probst A.J."/>
            <person name="Hungate B.A."/>
            <person name="Pett-Ridge J."/>
            <person name="Firestone M.K."/>
            <person name="Banfield J.F."/>
        </authorList>
    </citation>
    <scope>NUCLEOTIDE SEQUENCE</scope>
    <source>
        <strain evidence="2">YM_69_17</strain>
    </source>
</reference>
<protein>
    <submittedName>
        <fullName evidence="2">Uncharacterized protein</fullName>
    </submittedName>
</protein>
<evidence type="ECO:0000256" key="1">
    <source>
        <dbReference type="SAM" id="MobiDB-lite"/>
    </source>
</evidence>
<evidence type="ECO:0000313" key="2">
    <source>
        <dbReference type="EMBL" id="MBW8728377.1"/>
    </source>
</evidence>
<feature type="region of interest" description="Disordered" evidence="1">
    <location>
        <begin position="1"/>
        <end position="30"/>
    </location>
</feature>